<dbReference type="Proteomes" id="UP000324507">
    <property type="component" value="Chromosome"/>
</dbReference>
<protein>
    <submittedName>
        <fullName evidence="1">Uncharacterized protein</fullName>
    </submittedName>
</protein>
<dbReference type="RefSeq" id="WP_150350415.1">
    <property type="nucleotide sequence ID" value="NZ_CP044081.1"/>
</dbReference>
<name>A0A5P2QS64_9RHOB</name>
<reference evidence="1 2" key="1">
    <citation type="submission" date="2019-09" db="EMBL/GenBank/DDBJ databases">
        <title>FDA dAtabase for Regulatory Grade micrObial Sequences (FDA-ARGOS): Supporting development and validation of Infectious Disease Dx tests.</title>
        <authorList>
            <person name="Sciortino C."/>
            <person name="Tallon L."/>
            <person name="Sadzewicz L."/>
            <person name="Vavikolanu K."/>
            <person name="Mehta A."/>
            <person name="Aluvathingal J."/>
            <person name="Nadendla S."/>
            <person name="Nandy P."/>
            <person name="Geyer C."/>
            <person name="Yan Y."/>
            <person name="Sichtig H."/>
        </authorList>
    </citation>
    <scope>NUCLEOTIDE SEQUENCE [LARGE SCALE GENOMIC DNA]</scope>
    <source>
        <strain evidence="1 2">FDAARGOS_643</strain>
    </source>
</reference>
<sequence length="65" mass="6994">MAKAVFHRRFDATDTKKGVSIRVEPLDTPQTLPEWVIAKAEAAGAATRTIKKTLPAVTGDSDKDA</sequence>
<dbReference type="AlphaFoldDB" id="A0A5P2QS64"/>
<evidence type="ECO:0000313" key="2">
    <source>
        <dbReference type="Proteomes" id="UP000324507"/>
    </source>
</evidence>
<organism evidence="1 2">
    <name type="scientific">Paracoccus yeei</name>
    <dbReference type="NCBI Taxonomy" id="147645"/>
    <lineage>
        <taxon>Bacteria</taxon>
        <taxon>Pseudomonadati</taxon>
        <taxon>Pseudomonadota</taxon>
        <taxon>Alphaproteobacteria</taxon>
        <taxon>Rhodobacterales</taxon>
        <taxon>Paracoccaceae</taxon>
        <taxon>Paracoccus</taxon>
    </lineage>
</organism>
<evidence type="ECO:0000313" key="1">
    <source>
        <dbReference type="EMBL" id="QEU08226.1"/>
    </source>
</evidence>
<gene>
    <name evidence="1" type="ORF">FOB51_09550</name>
</gene>
<dbReference type="EMBL" id="CP044081">
    <property type="protein sequence ID" value="QEU08226.1"/>
    <property type="molecule type" value="Genomic_DNA"/>
</dbReference>
<accession>A0A5P2QS64</accession>
<proteinExistence type="predicted"/>